<protein>
    <submittedName>
        <fullName evidence="8">Transporter</fullName>
    </submittedName>
</protein>
<feature type="transmembrane region" description="Helical" evidence="6">
    <location>
        <begin position="338"/>
        <end position="361"/>
    </location>
</feature>
<comment type="caution">
    <text evidence="8">The sequence shown here is derived from an EMBL/GenBank/DDBJ whole genome shotgun (WGS) entry which is preliminary data.</text>
</comment>
<organism evidence="8 9">
    <name type="scientific">Hyphodiscus hymeniophilus</name>
    <dbReference type="NCBI Taxonomy" id="353542"/>
    <lineage>
        <taxon>Eukaryota</taxon>
        <taxon>Fungi</taxon>
        <taxon>Dikarya</taxon>
        <taxon>Ascomycota</taxon>
        <taxon>Pezizomycotina</taxon>
        <taxon>Leotiomycetes</taxon>
        <taxon>Helotiales</taxon>
        <taxon>Hyphodiscaceae</taxon>
        <taxon>Hyphodiscus</taxon>
    </lineage>
</organism>
<evidence type="ECO:0000256" key="2">
    <source>
        <dbReference type="ARBA" id="ARBA00022692"/>
    </source>
</evidence>
<evidence type="ECO:0000256" key="6">
    <source>
        <dbReference type="SAM" id="Phobius"/>
    </source>
</evidence>
<feature type="transmembrane region" description="Helical" evidence="6">
    <location>
        <begin position="299"/>
        <end position="317"/>
    </location>
</feature>
<keyword evidence="9" id="KW-1185">Reference proteome</keyword>
<dbReference type="InterPro" id="IPR011701">
    <property type="entry name" value="MFS"/>
</dbReference>
<dbReference type="Proteomes" id="UP000785200">
    <property type="component" value="Unassembled WGS sequence"/>
</dbReference>
<feature type="region of interest" description="Disordered" evidence="5">
    <location>
        <begin position="20"/>
        <end position="58"/>
    </location>
</feature>
<dbReference type="InterPro" id="IPR036259">
    <property type="entry name" value="MFS_trans_sf"/>
</dbReference>
<evidence type="ECO:0000256" key="4">
    <source>
        <dbReference type="ARBA" id="ARBA00023136"/>
    </source>
</evidence>
<feature type="transmembrane region" description="Helical" evidence="6">
    <location>
        <begin position="270"/>
        <end position="293"/>
    </location>
</feature>
<feature type="transmembrane region" description="Helical" evidence="6">
    <location>
        <begin position="210"/>
        <end position="228"/>
    </location>
</feature>
<evidence type="ECO:0000313" key="8">
    <source>
        <dbReference type="EMBL" id="KAG0652500.1"/>
    </source>
</evidence>
<dbReference type="InterPro" id="IPR020846">
    <property type="entry name" value="MFS_dom"/>
</dbReference>
<feature type="transmembrane region" description="Helical" evidence="6">
    <location>
        <begin position="500"/>
        <end position="528"/>
    </location>
</feature>
<keyword evidence="3 6" id="KW-1133">Transmembrane helix</keyword>
<feature type="transmembrane region" description="Helical" evidence="6">
    <location>
        <begin position="445"/>
        <end position="467"/>
    </location>
</feature>
<evidence type="ECO:0000313" key="9">
    <source>
        <dbReference type="Proteomes" id="UP000785200"/>
    </source>
</evidence>
<evidence type="ECO:0000256" key="3">
    <source>
        <dbReference type="ARBA" id="ARBA00022989"/>
    </source>
</evidence>
<feature type="region of interest" description="Disordered" evidence="5">
    <location>
        <begin position="102"/>
        <end position="131"/>
    </location>
</feature>
<feature type="transmembrane region" description="Helical" evidence="6">
    <location>
        <begin position="613"/>
        <end position="632"/>
    </location>
</feature>
<dbReference type="GO" id="GO:0000329">
    <property type="term" value="C:fungal-type vacuole membrane"/>
    <property type="evidence" value="ECO:0007669"/>
    <property type="project" value="TreeGrafter"/>
</dbReference>
<feature type="transmembrane region" description="Helical" evidence="6">
    <location>
        <begin position="410"/>
        <end position="433"/>
    </location>
</feature>
<dbReference type="PANTHER" id="PTHR23501">
    <property type="entry name" value="MAJOR FACILITATOR SUPERFAMILY"/>
    <property type="match status" value="1"/>
</dbReference>
<keyword evidence="4 6" id="KW-0472">Membrane</keyword>
<sequence>MASPLEEGQISRRHMMHISGRDSPEVNEGTSLLGANGGLNNGTITPDEVDDDGDGTDIDANEFDLILSRTESYTTGLGIEPESQTNSMLQGPRRYGSLKAGRKQSFSSLRRRVSRSTIGSDQSPIEEVDEDGVQDSKSPFLAGVSVGKFWIIFSACFDSTIMVSSHPVITSYFHSSNSASWLSTAFLLTSTSFQPLFGRLSDTIGRKPPMIFTLSVFLLATVWCALAQSMTSFIAARALCGLGAGGTITLGSIITGDLVPIEIRGAYQSYINLVFGVGSMLGAALGGAIADHLGWRWEFGIQVPSLFICLLIAWFTIPRNLGLAEGVKQKTLLEAMKLFDFKGSILLTTSITSLILGINLGGNVFSWTHPLVIVSLAIFAICFPLFIYVESIVPLPIMPLAFLIHNPRAGLIISNAIGAIIANAVTFNIPLFFQAVLLESATSSGLRLVIPSAAASIVGTGTGFAITYTKRLKWPLMCGVVLLFAGSVGLSAMGRGMPNWAYMMFMVPSSMGQGFMFPASFMAVLAVSEQAEQAVVTSTLVLWRSLGMVLGVASSSLVLQNALLHYLNEYVVGPDKDRVILEVRTSVQAIHKLEPVYREQVIDAYAASLRATFIMAAVLSAVTVLITVRLRLPRLGQRK</sequence>
<proteinExistence type="predicted"/>
<feature type="transmembrane region" description="Helical" evidence="6">
    <location>
        <begin position="474"/>
        <end position="494"/>
    </location>
</feature>
<reference evidence="8" key="1">
    <citation type="submission" date="2019-07" db="EMBL/GenBank/DDBJ databases">
        <title>Hyphodiscus hymeniophilus genome sequencing and assembly.</title>
        <authorList>
            <person name="Kramer G."/>
            <person name="Nodwell J."/>
        </authorList>
    </citation>
    <scope>NUCLEOTIDE SEQUENCE</scope>
    <source>
        <strain evidence="8">ATCC 34498</strain>
    </source>
</reference>
<dbReference type="Gene3D" id="1.20.1720.10">
    <property type="entry name" value="Multidrug resistance protein D"/>
    <property type="match status" value="1"/>
</dbReference>
<evidence type="ECO:0000259" key="7">
    <source>
        <dbReference type="PROSITE" id="PS50850"/>
    </source>
</evidence>
<feature type="compositionally biased region" description="Acidic residues" evidence="5">
    <location>
        <begin position="47"/>
        <end position="58"/>
    </location>
</feature>
<dbReference type="Pfam" id="PF07690">
    <property type="entry name" value="MFS_1"/>
    <property type="match status" value="1"/>
</dbReference>
<feature type="transmembrane region" description="Helical" evidence="6">
    <location>
        <begin position="367"/>
        <end position="389"/>
    </location>
</feature>
<dbReference type="PROSITE" id="PS50850">
    <property type="entry name" value="MFS"/>
    <property type="match status" value="1"/>
</dbReference>
<dbReference type="GO" id="GO:0015174">
    <property type="term" value="F:basic amino acid transmembrane transporter activity"/>
    <property type="evidence" value="ECO:0007669"/>
    <property type="project" value="TreeGrafter"/>
</dbReference>
<dbReference type="SUPFAM" id="SSF103473">
    <property type="entry name" value="MFS general substrate transporter"/>
    <property type="match status" value="1"/>
</dbReference>
<dbReference type="OrthoDB" id="419537at2759"/>
<dbReference type="PANTHER" id="PTHR23501:SF67">
    <property type="entry name" value="MFS MULTIDRUG EFFLUX TRANSPORTER (EUROFUNG)"/>
    <property type="match status" value="1"/>
</dbReference>
<gene>
    <name evidence="8" type="ORF">D0Z07_0406</name>
</gene>
<dbReference type="AlphaFoldDB" id="A0A9P7B0T5"/>
<evidence type="ECO:0000256" key="1">
    <source>
        <dbReference type="ARBA" id="ARBA00004141"/>
    </source>
</evidence>
<feature type="transmembrane region" description="Helical" evidence="6">
    <location>
        <begin position="234"/>
        <end position="258"/>
    </location>
</feature>
<evidence type="ECO:0000256" key="5">
    <source>
        <dbReference type="SAM" id="MobiDB-lite"/>
    </source>
</evidence>
<comment type="subcellular location">
    <subcellularLocation>
        <location evidence="1">Membrane</location>
        <topology evidence="1">Multi-pass membrane protein</topology>
    </subcellularLocation>
</comment>
<feature type="transmembrane region" description="Helical" evidence="6">
    <location>
        <begin position="540"/>
        <end position="559"/>
    </location>
</feature>
<feature type="domain" description="Major facilitator superfamily (MFS) profile" evidence="7">
    <location>
        <begin position="144"/>
        <end position="635"/>
    </location>
</feature>
<dbReference type="EMBL" id="VNKQ01000002">
    <property type="protein sequence ID" value="KAG0652500.1"/>
    <property type="molecule type" value="Genomic_DNA"/>
</dbReference>
<accession>A0A9P7B0T5</accession>
<dbReference type="Gene3D" id="1.20.1250.20">
    <property type="entry name" value="MFS general substrate transporter like domains"/>
    <property type="match status" value="1"/>
</dbReference>
<keyword evidence="2 6" id="KW-0812">Transmembrane</keyword>
<name>A0A9P7B0T5_9HELO</name>